<name>A0A160VFM2_9ZZZZ</name>
<dbReference type="Gene3D" id="3.40.250.10">
    <property type="entry name" value="Rhodanese-like domain"/>
    <property type="match status" value="1"/>
</dbReference>
<sequence length="131" mass="14509">MKYLPVIYVSAALIVGSCNQKTIEQTPVKKISNIMVADVQKKISEKVNILLLDVRTATEFDGPLGHIAGAVLLPVQELEQRIDELNEHKEKEIIVICRSGNRSQTGTRILISHGFNAVNMLGGMKAWNDLQ</sequence>
<dbReference type="InterPro" id="IPR050229">
    <property type="entry name" value="GlpE_sulfurtransferase"/>
</dbReference>
<gene>
    <name evidence="2" type="ORF">MGWOODY_Mmi1562</name>
</gene>
<dbReference type="CDD" id="cd00158">
    <property type="entry name" value="RHOD"/>
    <property type="match status" value="1"/>
</dbReference>
<dbReference type="SMART" id="SM00450">
    <property type="entry name" value="RHOD"/>
    <property type="match status" value="1"/>
</dbReference>
<dbReference type="SUPFAM" id="SSF52821">
    <property type="entry name" value="Rhodanese/Cell cycle control phosphatase"/>
    <property type="match status" value="1"/>
</dbReference>
<dbReference type="PROSITE" id="PS51257">
    <property type="entry name" value="PROKAR_LIPOPROTEIN"/>
    <property type="match status" value="1"/>
</dbReference>
<dbReference type="AlphaFoldDB" id="A0A160VFM2"/>
<dbReference type="PANTHER" id="PTHR43031:SF1">
    <property type="entry name" value="PYRIDINE NUCLEOTIDE-DISULPHIDE OXIDOREDUCTASE"/>
    <property type="match status" value="1"/>
</dbReference>
<evidence type="ECO:0000259" key="1">
    <source>
        <dbReference type="PROSITE" id="PS50206"/>
    </source>
</evidence>
<dbReference type="Pfam" id="PF00581">
    <property type="entry name" value="Rhodanese"/>
    <property type="match status" value="1"/>
</dbReference>
<dbReference type="PROSITE" id="PS50206">
    <property type="entry name" value="RHODANESE_3"/>
    <property type="match status" value="1"/>
</dbReference>
<dbReference type="InterPro" id="IPR001763">
    <property type="entry name" value="Rhodanese-like_dom"/>
</dbReference>
<reference evidence="2" key="1">
    <citation type="submission" date="2015-10" db="EMBL/GenBank/DDBJ databases">
        <authorList>
            <person name="Gilbert D.G."/>
        </authorList>
    </citation>
    <scope>NUCLEOTIDE SEQUENCE</scope>
</reference>
<keyword evidence="2" id="KW-0808">Transferase</keyword>
<feature type="domain" description="Rhodanese" evidence="1">
    <location>
        <begin position="45"/>
        <end position="129"/>
    </location>
</feature>
<organism evidence="2">
    <name type="scientific">hydrothermal vent metagenome</name>
    <dbReference type="NCBI Taxonomy" id="652676"/>
    <lineage>
        <taxon>unclassified sequences</taxon>
        <taxon>metagenomes</taxon>
        <taxon>ecological metagenomes</taxon>
    </lineage>
</organism>
<proteinExistence type="predicted"/>
<dbReference type="EMBL" id="FAXC01000224">
    <property type="protein sequence ID" value="CUV09355.1"/>
    <property type="molecule type" value="Genomic_DNA"/>
</dbReference>
<protein>
    <submittedName>
        <fullName evidence="2">COG0607: Rhodanese-related sulfurtransferase</fullName>
    </submittedName>
</protein>
<dbReference type="InterPro" id="IPR036873">
    <property type="entry name" value="Rhodanese-like_dom_sf"/>
</dbReference>
<accession>A0A160VFM2</accession>
<dbReference type="GO" id="GO:0016740">
    <property type="term" value="F:transferase activity"/>
    <property type="evidence" value="ECO:0007669"/>
    <property type="project" value="UniProtKB-KW"/>
</dbReference>
<evidence type="ECO:0000313" key="2">
    <source>
        <dbReference type="EMBL" id="CUV09355.1"/>
    </source>
</evidence>
<dbReference type="PANTHER" id="PTHR43031">
    <property type="entry name" value="FAD-DEPENDENT OXIDOREDUCTASE"/>
    <property type="match status" value="1"/>
</dbReference>